<evidence type="ECO:0000313" key="1">
    <source>
        <dbReference type="EMBL" id="AJO23716.1"/>
    </source>
</evidence>
<organism evidence="1 2">
    <name type="scientific">Heyndrickxia coagulans</name>
    <name type="common">Weizmannia coagulans</name>
    <dbReference type="NCBI Taxonomy" id="1398"/>
    <lineage>
        <taxon>Bacteria</taxon>
        <taxon>Bacillati</taxon>
        <taxon>Bacillota</taxon>
        <taxon>Bacilli</taxon>
        <taxon>Bacillales</taxon>
        <taxon>Bacillaceae</taxon>
        <taxon>Heyndrickxia</taxon>
    </lineage>
</organism>
<accession>A0AAN0WCP2</accession>
<evidence type="ECO:0000313" key="2">
    <source>
        <dbReference type="Proteomes" id="UP000032024"/>
    </source>
</evidence>
<name>A0AAN0WCP2_HEYCO</name>
<sequence length="85" mass="9460">MFCFVRVATSKRHFDPVATPFVLLTGSKGYLGPNAILFLSFWQVQRDISDPDVTCFVLLAGSKRHFGPGSSVFCPFDGFKRIKSV</sequence>
<dbReference type="Proteomes" id="UP000032024">
    <property type="component" value="Chromosome"/>
</dbReference>
<dbReference type="AlphaFoldDB" id="A0AAN0WCP2"/>
<keyword evidence="2" id="KW-1185">Reference proteome</keyword>
<proteinExistence type="predicted"/>
<gene>
    <name evidence="1" type="ORF">SB48_HM08orf04667</name>
</gene>
<dbReference type="EMBL" id="CP010525">
    <property type="protein sequence ID" value="AJO23716.1"/>
    <property type="molecule type" value="Genomic_DNA"/>
</dbReference>
<reference evidence="2" key="1">
    <citation type="submission" date="2015-01" db="EMBL/GenBank/DDBJ databases">
        <title>Comparative genome analysis of Bacillus coagulans HM-08, Clostridium butyricum HM-68, Bacillus subtilis HM-66 and Bacillus paralicheniformis BL-09.</title>
        <authorList>
            <person name="Zhang H."/>
        </authorList>
    </citation>
    <scope>NUCLEOTIDE SEQUENCE [LARGE SCALE GENOMIC DNA]</scope>
    <source>
        <strain evidence="2">HM-08</strain>
    </source>
</reference>
<protein>
    <submittedName>
        <fullName evidence="1">Uncharacterized protein</fullName>
    </submittedName>
</protein>